<reference evidence="1 2" key="1">
    <citation type="submission" date="2013-11" db="EMBL/GenBank/DDBJ databases">
        <title>Draft genome of the bovine lungworm Dictyocaulus viviparus.</title>
        <authorList>
            <person name="Mitreva M."/>
        </authorList>
    </citation>
    <scope>NUCLEOTIDE SEQUENCE [LARGE SCALE GENOMIC DNA]</scope>
    <source>
        <strain evidence="1 2">HannoverDv2000</strain>
    </source>
</reference>
<dbReference type="SUPFAM" id="SSF50715">
    <property type="entry name" value="Ribosomal protein L25-like"/>
    <property type="match status" value="1"/>
</dbReference>
<name>A0A0D8Y9R8_DICVI</name>
<dbReference type="EMBL" id="KN716160">
    <property type="protein sequence ID" value="KJH52704.1"/>
    <property type="molecule type" value="Genomic_DNA"/>
</dbReference>
<gene>
    <name evidence="1" type="ORF">DICVIV_01048</name>
</gene>
<organism evidence="1 2">
    <name type="scientific">Dictyocaulus viviparus</name>
    <name type="common">Bovine lungworm</name>
    <dbReference type="NCBI Taxonomy" id="29172"/>
    <lineage>
        <taxon>Eukaryota</taxon>
        <taxon>Metazoa</taxon>
        <taxon>Ecdysozoa</taxon>
        <taxon>Nematoda</taxon>
        <taxon>Chromadorea</taxon>
        <taxon>Rhabditida</taxon>
        <taxon>Rhabditina</taxon>
        <taxon>Rhabditomorpha</taxon>
        <taxon>Strongyloidea</taxon>
        <taxon>Metastrongylidae</taxon>
        <taxon>Dictyocaulus</taxon>
    </lineage>
</organism>
<evidence type="ECO:0000313" key="2">
    <source>
        <dbReference type="Proteomes" id="UP000053766"/>
    </source>
</evidence>
<keyword evidence="2" id="KW-1185">Reference proteome</keyword>
<dbReference type="InterPro" id="IPR011035">
    <property type="entry name" value="Ribosomal_bL25/Gln-tRNA_synth"/>
</dbReference>
<dbReference type="AlphaFoldDB" id="A0A0D8Y9R8"/>
<dbReference type="InterPro" id="IPR020056">
    <property type="entry name" value="Rbsml_bL25/Gln-tRNA_synth_N"/>
</dbReference>
<proteinExistence type="predicted"/>
<dbReference type="Gene3D" id="2.40.240.10">
    <property type="entry name" value="Ribosomal Protein L25, Chain P"/>
    <property type="match status" value="1"/>
</dbReference>
<dbReference type="STRING" id="29172.A0A0D8Y9R8"/>
<evidence type="ECO:0000313" key="1">
    <source>
        <dbReference type="EMBL" id="KJH52704.1"/>
    </source>
</evidence>
<sequence>MQMIGDFCFENHDKESFRRLTKNQPVGLKYVGIVLSLMREVTDALGNTIEVVVSASPLTEHNKPKAFIHWVSHPITAEVRLYDLSPQYKATVYTWLLKKLSNLRNAEEKRRPKMEEQMFY</sequence>
<dbReference type="Proteomes" id="UP000053766">
    <property type="component" value="Unassembled WGS sequence"/>
</dbReference>
<dbReference type="GO" id="GO:0006412">
    <property type="term" value="P:translation"/>
    <property type="evidence" value="ECO:0007669"/>
    <property type="project" value="InterPro"/>
</dbReference>
<reference evidence="2" key="2">
    <citation type="journal article" date="2016" name="Sci. Rep.">
        <title>Dictyocaulus viviparus genome, variome and transcriptome elucidate lungworm biology and support future intervention.</title>
        <authorList>
            <person name="McNulty S.N."/>
            <person name="Strube C."/>
            <person name="Rosa B.A."/>
            <person name="Martin J.C."/>
            <person name="Tyagi R."/>
            <person name="Choi Y.J."/>
            <person name="Wang Q."/>
            <person name="Hallsworth Pepin K."/>
            <person name="Zhang X."/>
            <person name="Ozersky P."/>
            <person name="Wilson R.K."/>
            <person name="Sternberg P.W."/>
            <person name="Gasser R.B."/>
            <person name="Mitreva M."/>
        </authorList>
    </citation>
    <scope>NUCLEOTIDE SEQUENCE [LARGE SCALE GENOMIC DNA]</scope>
    <source>
        <strain evidence="2">HannoverDv2000</strain>
    </source>
</reference>
<accession>A0A0D8Y9R8</accession>
<dbReference type="OrthoDB" id="10250478at2759"/>
<protein>
    <submittedName>
        <fullName evidence="1">Uncharacterized protein</fullName>
    </submittedName>
</protein>